<dbReference type="Proteomes" id="UP000005238">
    <property type="component" value="Unassembled WGS sequence"/>
</dbReference>
<dbReference type="AlphaFoldDB" id="H3GZ33"/>
<evidence type="ECO:0000256" key="1">
    <source>
        <dbReference type="PROSITE-ProRule" id="PRU00339"/>
    </source>
</evidence>
<dbReference type="PROSITE" id="PS50005">
    <property type="entry name" value="TPR"/>
    <property type="match status" value="2"/>
</dbReference>
<evidence type="ECO:0000313" key="2">
    <source>
        <dbReference type="EnsemblProtists" id="Phyra83014"/>
    </source>
</evidence>
<proteinExistence type="predicted"/>
<accession>H3GZ33</accession>
<protein>
    <submittedName>
        <fullName evidence="2">Uncharacterized protein</fullName>
    </submittedName>
</protein>
<dbReference type="InterPro" id="IPR011990">
    <property type="entry name" value="TPR-like_helical_dom_sf"/>
</dbReference>
<dbReference type="OMA" id="DKSKIAM"/>
<dbReference type="EMBL" id="DS566078">
    <property type="status" value="NOT_ANNOTATED_CDS"/>
    <property type="molecule type" value="Genomic_DNA"/>
</dbReference>
<dbReference type="SMART" id="SM00028">
    <property type="entry name" value="TPR"/>
    <property type="match status" value="2"/>
</dbReference>
<dbReference type="eggNOG" id="ENOG502R9GM">
    <property type="taxonomic scope" value="Eukaryota"/>
</dbReference>
<keyword evidence="1" id="KW-0802">TPR repeat</keyword>
<evidence type="ECO:0000313" key="3">
    <source>
        <dbReference type="Proteomes" id="UP000005238"/>
    </source>
</evidence>
<feature type="repeat" description="TPR" evidence="1">
    <location>
        <begin position="121"/>
        <end position="154"/>
    </location>
</feature>
<dbReference type="EnsemblProtists" id="Phyra83014">
    <property type="protein sequence ID" value="Phyra83014"/>
    <property type="gene ID" value="Phyra83014"/>
</dbReference>
<organism evidence="2 3">
    <name type="scientific">Phytophthora ramorum</name>
    <name type="common">Sudden oak death agent</name>
    <dbReference type="NCBI Taxonomy" id="164328"/>
    <lineage>
        <taxon>Eukaryota</taxon>
        <taxon>Sar</taxon>
        <taxon>Stramenopiles</taxon>
        <taxon>Oomycota</taxon>
        <taxon>Peronosporomycetes</taxon>
        <taxon>Peronosporales</taxon>
        <taxon>Peronosporaceae</taxon>
        <taxon>Phytophthora</taxon>
    </lineage>
</organism>
<reference evidence="3" key="1">
    <citation type="journal article" date="2006" name="Science">
        <title>Phytophthora genome sequences uncover evolutionary origins and mechanisms of pathogenesis.</title>
        <authorList>
            <person name="Tyler B.M."/>
            <person name="Tripathy S."/>
            <person name="Zhang X."/>
            <person name="Dehal P."/>
            <person name="Jiang R.H."/>
            <person name="Aerts A."/>
            <person name="Arredondo F.D."/>
            <person name="Baxter L."/>
            <person name="Bensasson D."/>
            <person name="Beynon J.L."/>
            <person name="Chapman J."/>
            <person name="Damasceno C.M."/>
            <person name="Dorrance A.E."/>
            <person name="Dou D."/>
            <person name="Dickerman A.W."/>
            <person name="Dubchak I.L."/>
            <person name="Garbelotto M."/>
            <person name="Gijzen M."/>
            <person name="Gordon S.G."/>
            <person name="Govers F."/>
            <person name="Grunwald N.J."/>
            <person name="Huang W."/>
            <person name="Ivors K.L."/>
            <person name="Jones R.W."/>
            <person name="Kamoun S."/>
            <person name="Krampis K."/>
            <person name="Lamour K.H."/>
            <person name="Lee M.K."/>
            <person name="McDonald W.H."/>
            <person name="Medina M."/>
            <person name="Meijer H.J."/>
            <person name="Nordberg E.K."/>
            <person name="Maclean D.J."/>
            <person name="Ospina-Giraldo M.D."/>
            <person name="Morris P.F."/>
            <person name="Phuntumart V."/>
            <person name="Putnam N.H."/>
            <person name="Rash S."/>
            <person name="Rose J.K."/>
            <person name="Sakihama Y."/>
            <person name="Salamov A.A."/>
            <person name="Savidor A."/>
            <person name="Scheuring C.F."/>
            <person name="Smith B.M."/>
            <person name="Sobral B.W."/>
            <person name="Terry A."/>
            <person name="Torto-Alalibo T.A."/>
            <person name="Win J."/>
            <person name="Xu Z."/>
            <person name="Zhang H."/>
            <person name="Grigoriev I.V."/>
            <person name="Rokhsar D.S."/>
            <person name="Boore J.L."/>
        </authorList>
    </citation>
    <scope>NUCLEOTIDE SEQUENCE [LARGE SCALE GENOMIC DNA]</scope>
    <source>
        <strain evidence="3">Pr102</strain>
    </source>
</reference>
<dbReference type="VEuPathDB" id="FungiDB:KRP22_3932"/>
<dbReference type="SUPFAM" id="SSF48452">
    <property type="entry name" value="TPR-like"/>
    <property type="match status" value="1"/>
</dbReference>
<dbReference type="Gene3D" id="1.25.40.10">
    <property type="entry name" value="Tetratricopeptide repeat domain"/>
    <property type="match status" value="1"/>
</dbReference>
<feature type="repeat" description="TPR" evidence="1">
    <location>
        <begin position="165"/>
        <end position="198"/>
    </location>
</feature>
<dbReference type="Pfam" id="PF13424">
    <property type="entry name" value="TPR_12"/>
    <property type="match status" value="1"/>
</dbReference>
<name>H3GZ33_PHYRM</name>
<dbReference type="VEuPathDB" id="FungiDB:KRP23_12926"/>
<dbReference type="InterPro" id="IPR019734">
    <property type="entry name" value="TPR_rpt"/>
</dbReference>
<dbReference type="HOGENOM" id="CLU_958037_0_0_1"/>
<reference evidence="2" key="2">
    <citation type="submission" date="2015-06" db="UniProtKB">
        <authorList>
            <consortium name="EnsemblProtists"/>
        </authorList>
    </citation>
    <scope>IDENTIFICATION</scope>
    <source>
        <strain evidence="2">Pr102</strain>
    </source>
</reference>
<sequence>MLATPRGLALPRRLLQGSLLAVAAPRAPTSIRALSSAARNGSSDGFYVSKKAVKTTLLLGAALTGGYLYLGRENADRTEIRLVLQRSRLSLERGDVEQSMKEKEKAFELLKAKFPHDKDVIAMAMTIGALYEKSEQFAAAIPFYLEALQYMPLETSLVAREDLRVVTMDRLGQCYKQIEDSEAAEKYFKQAIEVYDQLKGQLSLSPDSDHAPSVLSKLDEDALNVYLHYTLLLTTLQRPEDAARARRRLTTIARGDPQLRGLVAKIERQVDEYIALERIREERKLRELKRGEGSES</sequence>
<dbReference type="InParanoid" id="H3GZ33"/>
<keyword evidence="3" id="KW-1185">Reference proteome</keyword>